<comment type="caution">
    <text evidence="1">The sequence shown here is derived from an EMBL/GenBank/DDBJ whole genome shotgun (WGS) entry which is preliminary data.</text>
</comment>
<dbReference type="AlphaFoldDB" id="A0A6G0YEI7"/>
<protein>
    <submittedName>
        <fullName evidence="1">Uncharacterized protein</fullName>
    </submittedName>
</protein>
<organism evidence="1 2">
    <name type="scientific">Aphis craccivora</name>
    <name type="common">Cowpea aphid</name>
    <dbReference type="NCBI Taxonomy" id="307492"/>
    <lineage>
        <taxon>Eukaryota</taxon>
        <taxon>Metazoa</taxon>
        <taxon>Ecdysozoa</taxon>
        <taxon>Arthropoda</taxon>
        <taxon>Hexapoda</taxon>
        <taxon>Insecta</taxon>
        <taxon>Pterygota</taxon>
        <taxon>Neoptera</taxon>
        <taxon>Paraneoptera</taxon>
        <taxon>Hemiptera</taxon>
        <taxon>Sternorrhyncha</taxon>
        <taxon>Aphidomorpha</taxon>
        <taxon>Aphidoidea</taxon>
        <taxon>Aphididae</taxon>
        <taxon>Aphidini</taxon>
        <taxon>Aphis</taxon>
        <taxon>Aphis</taxon>
    </lineage>
</organism>
<name>A0A6G0YEI7_APHCR</name>
<evidence type="ECO:0000313" key="2">
    <source>
        <dbReference type="Proteomes" id="UP000478052"/>
    </source>
</evidence>
<dbReference type="Proteomes" id="UP000478052">
    <property type="component" value="Unassembled WGS sequence"/>
</dbReference>
<evidence type="ECO:0000313" key="1">
    <source>
        <dbReference type="EMBL" id="KAF0754489.1"/>
    </source>
</evidence>
<gene>
    <name evidence="1" type="ORF">FWK35_00032524</name>
</gene>
<reference evidence="1 2" key="1">
    <citation type="submission" date="2019-08" db="EMBL/GenBank/DDBJ databases">
        <title>Whole genome of Aphis craccivora.</title>
        <authorList>
            <person name="Voronova N.V."/>
            <person name="Shulinski R.S."/>
            <person name="Bandarenka Y.V."/>
            <person name="Zhorov D.G."/>
            <person name="Warner D."/>
        </authorList>
    </citation>
    <scope>NUCLEOTIDE SEQUENCE [LARGE SCALE GENOMIC DNA]</scope>
    <source>
        <strain evidence="1">180601</strain>
        <tissue evidence="1">Whole Body</tissue>
    </source>
</reference>
<keyword evidence="2" id="KW-1185">Reference proteome</keyword>
<accession>A0A6G0YEI7</accession>
<proteinExistence type="predicted"/>
<dbReference type="EMBL" id="VUJU01004398">
    <property type="protein sequence ID" value="KAF0754489.1"/>
    <property type="molecule type" value="Genomic_DNA"/>
</dbReference>
<sequence length="80" mass="9561">MVRELTKLYTAIKNEERENTFTKMLRMDPDCEDVDKNFIIAEQIKEKAIRKIISESGMNVECTIKDNKDFFRFYGYNIQV</sequence>